<evidence type="ECO:0000313" key="2">
    <source>
        <dbReference type="Proteomes" id="UP000828390"/>
    </source>
</evidence>
<dbReference type="EMBL" id="JAIWYP010000010">
    <property type="protein sequence ID" value="KAH3748690.1"/>
    <property type="molecule type" value="Genomic_DNA"/>
</dbReference>
<accession>A0A9D4I586</accession>
<dbReference type="Proteomes" id="UP000828390">
    <property type="component" value="Unassembled WGS sequence"/>
</dbReference>
<gene>
    <name evidence="1" type="ORF">DPMN_183139</name>
</gene>
<proteinExistence type="predicted"/>
<reference evidence="1" key="1">
    <citation type="journal article" date="2019" name="bioRxiv">
        <title>The Genome of the Zebra Mussel, Dreissena polymorpha: A Resource for Invasive Species Research.</title>
        <authorList>
            <person name="McCartney M.A."/>
            <person name="Auch B."/>
            <person name="Kono T."/>
            <person name="Mallez S."/>
            <person name="Zhang Y."/>
            <person name="Obille A."/>
            <person name="Becker A."/>
            <person name="Abrahante J.E."/>
            <person name="Garbe J."/>
            <person name="Badalamenti J.P."/>
            <person name="Herman A."/>
            <person name="Mangelson H."/>
            <person name="Liachko I."/>
            <person name="Sullivan S."/>
            <person name="Sone E.D."/>
            <person name="Koren S."/>
            <person name="Silverstein K.A.T."/>
            <person name="Beckman K.B."/>
            <person name="Gohl D.M."/>
        </authorList>
    </citation>
    <scope>NUCLEOTIDE SEQUENCE</scope>
    <source>
        <strain evidence="1">Duluth1</strain>
        <tissue evidence="1">Whole animal</tissue>
    </source>
</reference>
<dbReference type="AlphaFoldDB" id="A0A9D4I586"/>
<protein>
    <submittedName>
        <fullName evidence="1">Uncharacterized protein</fullName>
    </submittedName>
</protein>
<comment type="caution">
    <text evidence="1">The sequence shown here is derived from an EMBL/GenBank/DDBJ whole genome shotgun (WGS) entry which is preliminary data.</text>
</comment>
<name>A0A9D4I586_DREPO</name>
<keyword evidence="2" id="KW-1185">Reference proteome</keyword>
<reference evidence="1" key="2">
    <citation type="submission" date="2020-11" db="EMBL/GenBank/DDBJ databases">
        <authorList>
            <person name="McCartney M.A."/>
            <person name="Auch B."/>
            <person name="Kono T."/>
            <person name="Mallez S."/>
            <person name="Becker A."/>
            <person name="Gohl D.M."/>
            <person name="Silverstein K.A.T."/>
            <person name="Koren S."/>
            <person name="Bechman K.B."/>
            <person name="Herman A."/>
            <person name="Abrahante J.E."/>
            <person name="Garbe J."/>
        </authorList>
    </citation>
    <scope>NUCLEOTIDE SEQUENCE</scope>
    <source>
        <strain evidence="1">Duluth1</strain>
        <tissue evidence="1">Whole animal</tissue>
    </source>
</reference>
<sequence length="92" mass="9900">MAVVCRRLLVFTTSLDEGQEQRSGEGGSVEDGRCGPWAELQTRTSRSGLMKIMEVLQDDGTQYVQRAAKTVMGFGSMAGDVLSGYKDGAAHL</sequence>
<evidence type="ECO:0000313" key="1">
    <source>
        <dbReference type="EMBL" id="KAH3748690.1"/>
    </source>
</evidence>
<organism evidence="1 2">
    <name type="scientific">Dreissena polymorpha</name>
    <name type="common">Zebra mussel</name>
    <name type="synonym">Mytilus polymorpha</name>
    <dbReference type="NCBI Taxonomy" id="45954"/>
    <lineage>
        <taxon>Eukaryota</taxon>
        <taxon>Metazoa</taxon>
        <taxon>Spiralia</taxon>
        <taxon>Lophotrochozoa</taxon>
        <taxon>Mollusca</taxon>
        <taxon>Bivalvia</taxon>
        <taxon>Autobranchia</taxon>
        <taxon>Heteroconchia</taxon>
        <taxon>Euheterodonta</taxon>
        <taxon>Imparidentia</taxon>
        <taxon>Neoheterodontei</taxon>
        <taxon>Myida</taxon>
        <taxon>Dreissenoidea</taxon>
        <taxon>Dreissenidae</taxon>
        <taxon>Dreissena</taxon>
    </lineage>
</organism>